<evidence type="ECO:0000313" key="2">
    <source>
        <dbReference type="Proteomes" id="UP001232156"/>
    </source>
</evidence>
<dbReference type="EMBL" id="JAUZQE010000047">
    <property type="protein sequence ID" value="MDR4126996.1"/>
    <property type="molecule type" value="Genomic_DNA"/>
</dbReference>
<keyword evidence="2" id="KW-1185">Reference proteome</keyword>
<sequence length="106" mass="11488">MSLELLPGVTVAAAMAEYTELGKFIDFAASAEGAAADEDEVFESQMRVARLSTQVGLLGLIFHRDATPDEGGVRKVVAIVVQPPRLVKAAPPLKRYKNKLYMLSLQ</sequence>
<proteinExistence type="predicted"/>
<organism evidence="1 2">
    <name type="scientific">Yanghanlia caeni</name>
    <dbReference type="NCBI Taxonomy" id="3064283"/>
    <lineage>
        <taxon>Bacteria</taxon>
        <taxon>Pseudomonadati</taxon>
        <taxon>Pseudomonadota</taxon>
        <taxon>Betaproteobacteria</taxon>
        <taxon>Burkholderiales</taxon>
        <taxon>Alcaligenaceae</taxon>
        <taxon>Yanghanlia</taxon>
    </lineage>
</organism>
<dbReference type="Proteomes" id="UP001232156">
    <property type="component" value="Unassembled WGS sequence"/>
</dbReference>
<reference evidence="1 2" key="1">
    <citation type="submission" date="2023-08" db="EMBL/GenBank/DDBJ databases">
        <title>Alcaligenaceae gen. nov., a novel taxon isolated from the sludge of Yixing Pesticide Factory.</title>
        <authorList>
            <person name="Ruan L."/>
        </authorList>
    </citation>
    <scope>NUCLEOTIDE SEQUENCE [LARGE SCALE GENOMIC DNA]</scope>
    <source>
        <strain evidence="1 2">LG-2</strain>
    </source>
</reference>
<evidence type="ECO:0000313" key="1">
    <source>
        <dbReference type="EMBL" id="MDR4126996.1"/>
    </source>
</evidence>
<comment type="caution">
    <text evidence="1">The sequence shown here is derived from an EMBL/GenBank/DDBJ whole genome shotgun (WGS) entry which is preliminary data.</text>
</comment>
<protein>
    <submittedName>
        <fullName evidence="1">Uncharacterized protein</fullName>
    </submittedName>
</protein>
<accession>A0ABU1D9H8</accession>
<name>A0ABU1D9H8_9BURK</name>
<gene>
    <name evidence="1" type="ORF">Q8947_13520</name>
</gene>
<dbReference type="RefSeq" id="WP_347287579.1">
    <property type="nucleotide sequence ID" value="NZ_JAUZQE010000047.1"/>
</dbReference>